<sequence>MTTLPRPGVPRYMSDPVGVVTDIVLGIEPDLDRDLVVEAVRATVALRPGQRELAQALNDAPDLLTSARPEGPRAIERLIRALQDHGARNVVPPQCARCRKTRPLPSRDGSKRICNRCYSLGDNGGHPCSACGNTRVVAHRDHLGRPRCRPCGPEETADPVDALLEILCDLEPGLPREVLLEAVHEAIPRPAQLRQTLTALRGNPALLTGQGAHGSPRVISLIDALVERGAVNVVAPPCSRCGSVKPLHFLIDKIRCCRSCYQDSRLENCSGCGQRRPVSARTADGLPVCRSCLSKQPSELDTCGSCGRTGRIASRATGQPLCRACFLPTAVCSVCGKSKPCHFAATAHPRCPSCSRKLAPPQTCSRCGRMRPVRARTPDGQAICQQCGAIREPCHTCGKTRVVASRTPAGEPFCGPCWRKSPLSFRECDQCGSRERLFHHGLCNSCARAEAVRNALGDDRGEVRSDLTDVVAALTTGDPLTTLHWLERPSSRSMLAALAAGTGPVSHEVMDSLQPARAASSLRAVLVAHDVLPARDEQLAALEQWLATALAGVTAPEERRLVQSFATWHHLRRLRRASKTSPITNAQAVQVRREVKAAIDLLAWLSGHGRTLVTCNQGDIDLWLDSSRSKRAFARNFLLWARRNRHPAAVEIPAVVPRTGTNFIDQDARWDLIRRLLHDDAIDIADRVAGLLVLLFAQPLTRVVRITPNEIVSNGEAVSLVLGREPLVLPPPLDELFLRLRDRPIQHPRTDDTDRKWLFAGGSPGTPLSTQQLMHRLHALGIRPRPARNTTLRDRAAELPAAVLSKLLGVHISTAVRWSRTSGTPRAEYAAELARREAFRKS</sequence>
<name>A0ABV1VGW0_9ACTN</name>
<dbReference type="RefSeq" id="WP_350719451.1">
    <property type="nucleotide sequence ID" value="NZ_JBEPCO010000015.1"/>
</dbReference>
<organism evidence="1 2">
    <name type="scientific">Streptomyces flaveolus</name>
    <dbReference type="NCBI Taxonomy" id="67297"/>
    <lineage>
        <taxon>Bacteria</taxon>
        <taxon>Bacillati</taxon>
        <taxon>Actinomycetota</taxon>
        <taxon>Actinomycetes</taxon>
        <taxon>Kitasatosporales</taxon>
        <taxon>Streptomycetaceae</taxon>
        <taxon>Streptomyces</taxon>
    </lineage>
</organism>
<comment type="caution">
    <text evidence="1">The sequence shown here is derived from an EMBL/GenBank/DDBJ whole genome shotgun (WGS) entry which is preliminary data.</text>
</comment>
<dbReference type="Proteomes" id="UP001490330">
    <property type="component" value="Unassembled WGS sequence"/>
</dbReference>
<keyword evidence="2" id="KW-1185">Reference proteome</keyword>
<reference evidence="1 2" key="1">
    <citation type="submission" date="2024-06" db="EMBL/GenBank/DDBJ databases">
        <title>The Natural Products Discovery Center: Release of the First 8490 Sequenced Strains for Exploring Actinobacteria Biosynthetic Diversity.</title>
        <authorList>
            <person name="Kalkreuter E."/>
            <person name="Kautsar S.A."/>
            <person name="Yang D."/>
            <person name="Bader C.D."/>
            <person name="Teijaro C.N."/>
            <person name="Fluegel L."/>
            <person name="Davis C.M."/>
            <person name="Simpson J.R."/>
            <person name="Lauterbach L."/>
            <person name="Steele A.D."/>
            <person name="Gui C."/>
            <person name="Meng S."/>
            <person name="Li G."/>
            <person name="Viehrig K."/>
            <person name="Ye F."/>
            <person name="Su P."/>
            <person name="Kiefer A.F."/>
            <person name="Nichols A."/>
            <person name="Cepeda A.J."/>
            <person name="Yan W."/>
            <person name="Fan B."/>
            <person name="Jiang Y."/>
            <person name="Adhikari A."/>
            <person name="Zheng C.-J."/>
            <person name="Schuster L."/>
            <person name="Cowan T.M."/>
            <person name="Smanski M.J."/>
            <person name="Chevrette M.G."/>
            <person name="De Carvalho L.P.S."/>
            <person name="Shen B."/>
        </authorList>
    </citation>
    <scope>NUCLEOTIDE SEQUENCE [LARGE SCALE GENOMIC DNA]</scope>
    <source>
        <strain evidence="1 2">NPDC000632</strain>
    </source>
</reference>
<evidence type="ECO:0008006" key="3">
    <source>
        <dbReference type="Google" id="ProtNLM"/>
    </source>
</evidence>
<proteinExistence type="predicted"/>
<gene>
    <name evidence="1" type="ORF">ABT322_18500</name>
</gene>
<protein>
    <recommendedName>
        <fullName evidence="3">Site-specific integrase</fullName>
    </recommendedName>
</protein>
<dbReference type="EMBL" id="JBEPCV010000017">
    <property type="protein sequence ID" value="MER6905722.1"/>
    <property type="molecule type" value="Genomic_DNA"/>
</dbReference>
<evidence type="ECO:0000313" key="2">
    <source>
        <dbReference type="Proteomes" id="UP001490330"/>
    </source>
</evidence>
<evidence type="ECO:0000313" key="1">
    <source>
        <dbReference type="EMBL" id="MER6905722.1"/>
    </source>
</evidence>
<accession>A0ABV1VGW0</accession>